<dbReference type="SUPFAM" id="SSF52266">
    <property type="entry name" value="SGNH hydrolase"/>
    <property type="match status" value="1"/>
</dbReference>
<evidence type="ECO:0000313" key="1">
    <source>
        <dbReference type="EMBL" id="MFD1410347.1"/>
    </source>
</evidence>
<dbReference type="PANTHER" id="PTHR43784:SF2">
    <property type="entry name" value="GDSL-LIKE LIPASE_ACYLHYDROLASE, PUTATIVE (AFU_ORTHOLOGUE AFUA_2G00820)-RELATED"/>
    <property type="match status" value="1"/>
</dbReference>
<protein>
    <submittedName>
        <fullName evidence="1">SGNH/GDSL hydrolase family protein</fullName>
    </submittedName>
</protein>
<gene>
    <name evidence="1" type="ORF">ACFQ4R_01750</name>
</gene>
<keyword evidence="1" id="KW-0378">Hydrolase</keyword>
<evidence type="ECO:0000313" key="2">
    <source>
        <dbReference type="Proteomes" id="UP001597191"/>
    </source>
</evidence>
<sequence length="368" mass="41291">MTATFIWKQVFTNYPQLHYPLLPQQITKYYCNLTGNYLQVRLNNQANEDALIIHELMISRYPDCQIAQTLTFQNQPHFQVAGGQSLWTDAAEFPVTAGETYYLSLKATNISGTINSLGYAPAHLIYQQLTAPPNSSLKDYYYGIDALRCQSTDPAVLVSFFGDSIIGQGYLSENISRLFYHHWPQKITTCNAGIFGNRLLHSGQIMSQNPTSFSQAGNQRFNPDVLYDQPQIVITLTGSNDLMTAGAGCPNRDLPNSQQLISGIQRLAKICQWRKTIFVPLTLPPFQGATNLGLATWQPLKEHVRKLTNHWIMQLPNAIDLANYVTAKSNSAALAPEFDSGDHWHFSASGARQISQFIYHELRNAEVL</sequence>
<dbReference type="InterPro" id="IPR001087">
    <property type="entry name" value="GDSL"/>
</dbReference>
<comment type="caution">
    <text evidence="1">The sequence shown here is derived from an EMBL/GenBank/DDBJ whole genome shotgun (WGS) entry which is preliminary data.</text>
</comment>
<name>A0ABW4BLR5_9LACO</name>
<dbReference type="PANTHER" id="PTHR43784">
    <property type="entry name" value="GDSL-LIKE LIPASE/ACYLHYDROLASE, PUTATIVE (AFU_ORTHOLOGUE AFUA_2G00820)-RELATED"/>
    <property type="match status" value="1"/>
</dbReference>
<dbReference type="Gene3D" id="3.40.50.1110">
    <property type="entry name" value="SGNH hydrolase"/>
    <property type="match status" value="1"/>
</dbReference>
<dbReference type="EMBL" id="JBHTOH010000014">
    <property type="protein sequence ID" value="MFD1410347.1"/>
    <property type="molecule type" value="Genomic_DNA"/>
</dbReference>
<proteinExistence type="predicted"/>
<keyword evidence="2" id="KW-1185">Reference proteome</keyword>
<dbReference type="GO" id="GO:0016787">
    <property type="term" value="F:hydrolase activity"/>
    <property type="evidence" value="ECO:0007669"/>
    <property type="project" value="UniProtKB-KW"/>
</dbReference>
<dbReference type="Pfam" id="PF00657">
    <property type="entry name" value="Lipase_GDSL"/>
    <property type="match status" value="1"/>
</dbReference>
<organism evidence="1 2">
    <name type="scientific">Lapidilactobacillus gannanensis</name>
    <dbReference type="NCBI Taxonomy" id="2486002"/>
    <lineage>
        <taxon>Bacteria</taxon>
        <taxon>Bacillati</taxon>
        <taxon>Bacillota</taxon>
        <taxon>Bacilli</taxon>
        <taxon>Lactobacillales</taxon>
        <taxon>Lactobacillaceae</taxon>
        <taxon>Lapidilactobacillus</taxon>
    </lineage>
</organism>
<dbReference type="Proteomes" id="UP001597191">
    <property type="component" value="Unassembled WGS sequence"/>
</dbReference>
<dbReference type="InterPro" id="IPR053140">
    <property type="entry name" value="GDSL_Rv0518-like"/>
</dbReference>
<dbReference type="RefSeq" id="WP_125646713.1">
    <property type="nucleotide sequence ID" value="NZ_JBHTOH010000014.1"/>
</dbReference>
<accession>A0ABW4BLR5</accession>
<reference evidence="2" key="1">
    <citation type="journal article" date="2019" name="Int. J. Syst. Evol. Microbiol.">
        <title>The Global Catalogue of Microorganisms (GCM) 10K type strain sequencing project: providing services to taxonomists for standard genome sequencing and annotation.</title>
        <authorList>
            <consortium name="The Broad Institute Genomics Platform"/>
            <consortium name="The Broad Institute Genome Sequencing Center for Infectious Disease"/>
            <person name="Wu L."/>
            <person name="Ma J."/>
        </authorList>
    </citation>
    <scope>NUCLEOTIDE SEQUENCE [LARGE SCALE GENOMIC DNA]</scope>
    <source>
        <strain evidence="2">CCM 8937</strain>
    </source>
</reference>
<dbReference type="InterPro" id="IPR036514">
    <property type="entry name" value="SGNH_hydro_sf"/>
</dbReference>